<keyword evidence="2" id="KW-1185">Reference proteome</keyword>
<reference evidence="1 2" key="2">
    <citation type="journal article" date="2022" name="Mol. Ecol. Resour.">
        <title>The genomes of chicory, endive, great burdock and yacon provide insights into Asteraceae paleo-polyploidization history and plant inulin production.</title>
        <authorList>
            <person name="Fan W."/>
            <person name="Wang S."/>
            <person name="Wang H."/>
            <person name="Wang A."/>
            <person name="Jiang F."/>
            <person name="Liu H."/>
            <person name="Zhao H."/>
            <person name="Xu D."/>
            <person name="Zhang Y."/>
        </authorList>
    </citation>
    <scope>NUCLEOTIDE SEQUENCE [LARGE SCALE GENOMIC DNA]</scope>
    <source>
        <strain evidence="2">cv. Niubang</strain>
    </source>
</reference>
<comment type="caution">
    <text evidence="1">The sequence shown here is derived from an EMBL/GenBank/DDBJ whole genome shotgun (WGS) entry which is preliminary data.</text>
</comment>
<dbReference type="EMBL" id="CM042060">
    <property type="protein sequence ID" value="KAI3678256.1"/>
    <property type="molecule type" value="Genomic_DNA"/>
</dbReference>
<evidence type="ECO:0000313" key="1">
    <source>
        <dbReference type="EMBL" id="KAI3678256.1"/>
    </source>
</evidence>
<dbReference type="Proteomes" id="UP001055879">
    <property type="component" value="Linkage Group LG14"/>
</dbReference>
<gene>
    <name evidence="1" type="ORF">L6452_37542</name>
</gene>
<evidence type="ECO:0000313" key="2">
    <source>
        <dbReference type="Proteomes" id="UP001055879"/>
    </source>
</evidence>
<reference evidence="2" key="1">
    <citation type="journal article" date="2022" name="Mol. Ecol. Resour.">
        <title>The genomes of chicory, endive, great burdock and yacon provide insights into Asteraceae palaeo-polyploidization history and plant inulin production.</title>
        <authorList>
            <person name="Fan W."/>
            <person name="Wang S."/>
            <person name="Wang H."/>
            <person name="Wang A."/>
            <person name="Jiang F."/>
            <person name="Liu H."/>
            <person name="Zhao H."/>
            <person name="Xu D."/>
            <person name="Zhang Y."/>
        </authorList>
    </citation>
    <scope>NUCLEOTIDE SEQUENCE [LARGE SCALE GENOMIC DNA]</scope>
    <source>
        <strain evidence="2">cv. Niubang</strain>
    </source>
</reference>
<protein>
    <submittedName>
        <fullName evidence="1">Uncharacterized protein</fullName>
    </submittedName>
</protein>
<organism evidence="1 2">
    <name type="scientific">Arctium lappa</name>
    <name type="common">Greater burdock</name>
    <name type="synonym">Lappa major</name>
    <dbReference type="NCBI Taxonomy" id="4217"/>
    <lineage>
        <taxon>Eukaryota</taxon>
        <taxon>Viridiplantae</taxon>
        <taxon>Streptophyta</taxon>
        <taxon>Embryophyta</taxon>
        <taxon>Tracheophyta</taxon>
        <taxon>Spermatophyta</taxon>
        <taxon>Magnoliopsida</taxon>
        <taxon>eudicotyledons</taxon>
        <taxon>Gunneridae</taxon>
        <taxon>Pentapetalae</taxon>
        <taxon>asterids</taxon>
        <taxon>campanulids</taxon>
        <taxon>Asterales</taxon>
        <taxon>Asteraceae</taxon>
        <taxon>Carduoideae</taxon>
        <taxon>Cardueae</taxon>
        <taxon>Arctiinae</taxon>
        <taxon>Arctium</taxon>
    </lineage>
</organism>
<name>A0ACB8Y3Y1_ARCLA</name>
<proteinExistence type="predicted"/>
<sequence length="158" mass="17311">MVWQLSMVTTRSRLPNTPEGHVEDESTTEQPNLVAITERPPVANVLGGGSEHIPRTNIATNNSVVEEDRDASHRQPETMAENVVMGSGGGPAVVEFSGSANLVACMYWLKEVEMAFESSECDVSQRVKFSSQLLRGEALIWWNLTRSALTPEVLAKLT</sequence>
<accession>A0ACB8Y3Y1</accession>